<feature type="non-terminal residue" evidence="1">
    <location>
        <position position="1"/>
    </location>
</feature>
<reference evidence="1" key="1">
    <citation type="submission" date="2021-06" db="EMBL/GenBank/DDBJ databases">
        <authorList>
            <person name="Kallberg Y."/>
            <person name="Tangrot J."/>
            <person name="Rosling A."/>
        </authorList>
    </citation>
    <scope>NUCLEOTIDE SEQUENCE</scope>
    <source>
        <strain evidence="1">AU212A</strain>
    </source>
</reference>
<accession>A0ACA9MAJ7</accession>
<comment type="caution">
    <text evidence="1">The sequence shown here is derived from an EMBL/GenBank/DDBJ whole genome shotgun (WGS) entry which is preliminary data.</text>
</comment>
<proteinExistence type="predicted"/>
<gene>
    <name evidence="1" type="ORF">SCALOS_LOCUS6190</name>
</gene>
<evidence type="ECO:0000313" key="2">
    <source>
        <dbReference type="Proteomes" id="UP000789860"/>
    </source>
</evidence>
<evidence type="ECO:0000313" key="1">
    <source>
        <dbReference type="EMBL" id="CAG8580600.1"/>
    </source>
</evidence>
<keyword evidence="2" id="KW-1185">Reference proteome</keyword>
<name>A0ACA9MAJ7_9GLOM</name>
<protein>
    <submittedName>
        <fullName evidence="1">4802_t:CDS:1</fullName>
    </submittedName>
</protein>
<dbReference type="EMBL" id="CAJVPM010011374">
    <property type="protein sequence ID" value="CAG8580600.1"/>
    <property type="molecule type" value="Genomic_DNA"/>
</dbReference>
<organism evidence="1 2">
    <name type="scientific">Scutellospora calospora</name>
    <dbReference type="NCBI Taxonomy" id="85575"/>
    <lineage>
        <taxon>Eukaryota</taxon>
        <taxon>Fungi</taxon>
        <taxon>Fungi incertae sedis</taxon>
        <taxon>Mucoromycota</taxon>
        <taxon>Glomeromycotina</taxon>
        <taxon>Glomeromycetes</taxon>
        <taxon>Diversisporales</taxon>
        <taxon>Gigasporaceae</taxon>
        <taxon>Scutellospora</taxon>
    </lineage>
</organism>
<dbReference type="Proteomes" id="UP000789860">
    <property type="component" value="Unassembled WGS sequence"/>
</dbReference>
<sequence length="232" mass="26494">LNDSVAYEHKDVFIISPIDYISGVQPSPVSHTQELIHGYKNTDVKVSGIIQEFDLLIGPVITDYQMSRTTWATCSTMICIVICVIMVLLRNIWLISFNGATQTLHAVVKSWFIQALINICSHVSISLLHMTAYISYRNSHLTSSILIAGVTSSLLFTDKFVIHTKTYNSFKKVLIWLLPIILISLFAFFGKQIYVEEYMSIPIDHEFVPSIMLPEEEFAYDEICSFSWCFIY</sequence>